<evidence type="ECO:0000313" key="5">
    <source>
        <dbReference type="Proteomes" id="UP001165378"/>
    </source>
</evidence>
<dbReference type="RefSeq" id="WP_235050348.1">
    <property type="nucleotide sequence ID" value="NZ_JAKFHA010000001.1"/>
</dbReference>
<protein>
    <recommendedName>
        <fullName evidence="3">MHYT domain-containing protein</fullName>
    </recommendedName>
</protein>
<proteinExistence type="predicted"/>
<reference evidence="4" key="1">
    <citation type="submission" date="2022-01" db="EMBL/GenBank/DDBJ databases">
        <title>Genome-Based Taxonomic Classification of the Phylum Actinobacteria.</title>
        <authorList>
            <person name="Gao Y."/>
        </authorList>
    </citation>
    <scope>NUCLEOTIDE SEQUENCE</scope>
    <source>
        <strain evidence="4">KLBMP 8922</strain>
    </source>
</reference>
<dbReference type="PROSITE" id="PS50924">
    <property type="entry name" value="MHYT"/>
    <property type="match status" value="1"/>
</dbReference>
<feature type="transmembrane region" description="Helical" evidence="1">
    <location>
        <begin position="146"/>
        <end position="166"/>
    </location>
</feature>
<gene>
    <name evidence="4" type="ORF">LZ495_03585</name>
</gene>
<organism evidence="4 5">
    <name type="scientific">Yinghuangia soli</name>
    <dbReference type="NCBI Taxonomy" id="2908204"/>
    <lineage>
        <taxon>Bacteria</taxon>
        <taxon>Bacillati</taxon>
        <taxon>Actinomycetota</taxon>
        <taxon>Actinomycetes</taxon>
        <taxon>Kitasatosporales</taxon>
        <taxon>Streptomycetaceae</taxon>
        <taxon>Yinghuangia</taxon>
    </lineage>
</organism>
<feature type="region of interest" description="Disordered" evidence="2">
    <location>
        <begin position="240"/>
        <end position="273"/>
    </location>
</feature>
<feature type="domain" description="MHYT" evidence="3">
    <location>
        <begin position="9"/>
        <end position="199"/>
    </location>
</feature>
<dbReference type="GO" id="GO:0016020">
    <property type="term" value="C:membrane"/>
    <property type="evidence" value="ECO:0007669"/>
    <property type="project" value="UniProtKB-UniRule"/>
</dbReference>
<evidence type="ECO:0000256" key="1">
    <source>
        <dbReference type="PROSITE-ProRule" id="PRU00244"/>
    </source>
</evidence>
<evidence type="ECO:0000256" key="2">
    <source>
        <dbReference type="SAM" id="MobiDB-lite"/>
    </source>
</evidence>
<evidence type="ECO:0000259" key="3">
    <source>
        <dbReference type="PROSITE" id="PS50924"/>
    </source>
</evidence>
<feature type="transmembrane region" description="Helical" evidence="1">
    <location>
        <begin position="77"/>
        <end position="99"/>
    </location>
</feature>
<keyword evidence="1" id="KW-0812">Transmembrane</keyword>
<dbReference type="Proteomes" id="UP001165378">
    <property type="component" value="Unassembled WGS sequence"/>
</dbReference>
<dbReference type="EMBL" id="JAKFHA010000001">
    <property type="protein sequence ID" value="MCF2526305.1"/>
    <property type="molecule type" value="Genomic_DNA"/>
</dbReference>
<feature type="transmembrane region" description="Helical" evidence="1">
    <location>
        <begin position="15"/>
        <end position="35"/>
    </location>
</feature>
<dbReference type="AlphaFoldDB" id="A0AA41TYL2"/>
<feature type="transmembrane region" description="Helical" evidence="1">
    <location>
        <begin position="216"/>
        <end position="236"/>
    </location>
</feature>
<feature type="transmembrane region" description="Helical" evidence="1">
    <location>
        <begin position="111"/>
        <end position="134"/>
    </location>
</feature>
<feature type="transmembrane region" description="Helical" evidence="1">
    <location>
        <begin position="47"/>
        <end position="71"/>
    </location>
</feature>
<dbReference type="PANTHER" id="PTHR35152">
    <property type="entry name" value="DOMAIN SIGNALLING PROTEIN, PUTATIVE (AFU_ORTHOLOGUE AFUA_5G11310)-RELATED"/>
    <property type="match status" value="1"/>
</dbReference>
<accession>A0AA41TYL2</accession>
<dbReference type="Pfam" id="PF03707">
    <property type="entry name" value="MHYT"/>
    <property type="match status" value="2"/>
</dbReference>
<comment type="caution">
    <text evidence="4">The sequence shown here is derived from an EMBL/GenBank/DDBJ whole genome shotgun (WGS) entry which is preliminary data.</text>
</comment>
<keyword evidence="1" id="KW-1133">Transmembrane helix</keyword>
<feature type="transmembrane region" description="Helical" evidence="1">
    <location>
        <begin position="178"/>
        <end position="196"/>
    </location>
</feature>
<name>A0AA41TYL2_9ACTN</name>
<feature type="compositionally biased region" description="Low complexity" evidence="2">
    <location>
        <begin position="252"/>
        <end position="263"/>
    </location>
</feature>
<keyword evidence="1" id="KW-0472">Membrane</keyword>
<evidence type="ECO:0000313" key="4">
    <source>
        <dbReference type="EMBL" id="MCF2526305.1"/>
    </source>
</evidence>
<dbReference type="InterPro" id="IPR005330">
    <property type="entry name" value="MHYT_dom"/>
</dbReference>
<sequence>MGQIDQFSAGLTTPVAAYAVSCIGSVLGLVCTTRAHGAHGWARRRWFVLGAFAIGGTGIWAMHFIAMLGFAVEGSPIRYDAVLTLVSMLVAIVVVGAGLSIAAHDASRFRFLAMGGAVTGCGVATMHYMGMAALRMRGHVSYEPSTVVLSVCVAVIAATLALYAALNVRTLGSMAGAALAMGVAVGGMHYTGMTAVSVEVHAHDAAMTGSDSTHLLAPLLVGLTVCTLVALAMVGWRPEAAADDEGPEPDAAPDAPAPGSAAPVTIERIPAGE</sequence>
<dbReference type="PANTHER" id="PTHR35152:SF1">
    <property type="entry name" value="DOMAIN SIGNALLING PROTEIN, PUTATIVE (AFU_ORTHOLOGUE AFUA_5G11310)-RELATED"/>
    <property type="match status" value="1"/>
</dbReference>
<keyword evidence="5" id="KW-1185">Reference proteome</keyword>